<evidence type="ECO:0000256" key="1">
    <source>
        <dbReference type="PROSITE-ProRule" id="PRU00339"/>
    </source>
</evidence>
<dbReference type="PANTHER" id="PTHR23184">
    <property type="entry name" value="TETRATRICOPEPTIDE REPEAT PROTEIN 14"/>
    <property type="match status" value="1"/>
</dbReference>
<organism evidence="3 4">
    <name type="scientific">Apatococcus lobatus</name>
    <dbReference type="NCBI Taxonomy" id="904363"/>
    <lineage>
        <taxon>Eukaryota</taxon>
        <taxon>Viridiplantae</taxon>
        <taxon>Chlorophyta</taxon>
        <taxon>core chlorophytes</taxon>
        <taxon>Trebouxiophyceae</taxon>
        <taxon>Chlorellales</taxon>
        <taxon>Chlorellaceae</taxon>
        <taxon>Apatococcus</taxon>
    </lineage>
</organism>
<dbReference type="Gene3D" id="1.25.40.10">
    <property type="entry name" value="Tetratricopeptide repeat domain"/>
    <property type="match status" value="1"/>
</dbReference>
<feature type="repeat" description="TPR" evidence="1">
    <location>
        <begin position="151"/>
        <end position="184"/>
    </location>
</feature>
<feature type="compositionally biased region" description="Polar residues" evidence="2">
    <location>
        <begin position="13"/>
        <end position="31"/>
    </location>
</feature>
<feature type="compositionally biased region" description="Basic and acidic residues" evidence="2">
    <location>
        <begin position="311"/>
        <end position="322"/>
    </location>
</feature>
<reference evidence="3 4" key="1">
    <citation type="journal article" date="2024" name="Nat. Commun.">
        <title>Phylogenomics reveals the evolutionary origins of lichenization in chlorophyte algae.</title>
        <authorList>
            <person name="Puginier C."/>
            <person name="Libourel C."/>
            <person name="Otte J."/>
            <person name="Skaloud P."/>
            <person name="Haon M."/>
            <person name="Grisel S."/>
            <person name="Petersen M."/>
            <person name="Berrin J.G."/>
            <person name="Delaux P.M."/>
            <person name="Dal Grande F."/>
            <person name="Keller J."/>
        </authorList>
    </citation>
    <scope>NUCLEOTIDE SEQUENCE [LARGE SCALE GENOMIC DNA]</scope>
    <source>
        <strain evidence="3 4">SAG 2145</strain>
    </source>
</reference>
<evidence type="ECO:0000256" key="2">
    <source>
        <dbReference type="SAM" id="MobiDB-lite"/>
    </source>
</evidence>
<dbReference type="Pfam" id="PF13414">
    <property type="entry name" value="TPR_11"/>
    <property type="match status" value="1"/>
</dbReference>
<comment type="caution">
    <text evidence="3">The sequence shown here is derived from an EMBL/GenBank/DDBJ whole genome shotgun (WGS) entry which is preliminary data.</text>
</comment>
<name>A0AAW1S5B1_9CHLO</name>
<keyword evidence="1" id="KW-0802">TPR repeat</keyword>
<evidence type="ECO:0000313" key="3">
    <source>
        <dbReference type="EMBL" id="KAK9841246.1"/>
    </source>
</evidence>
<dbReference type="InterPro" id="IPR011990">
    <property type="entry name" value="TPR-like_helical_dom_sf"/>
</dbReference>
<dbReference type="PROSITE" id="PS50293">
    <property type="entry name" value="TPR_REGION"/>
    <property type="match status" value="1"/>
</dbReference>
<feature type="repeat" description="TPR" evidence="1">
    <location>
        <begin position="117"/>
        <end position="150"/>
    </location>
</feature>
<dbReference type="PANTHER" id="PTHR23184:SF9">
    <property type="entry name" value="TETRATRICOPEPTIDE REPEAT PROTEIN 14"/>
    <property type="match status" value="1"/>
</dbReference>
<feature type="compositionally biased region" description="Basic residues" evidence="2">
    <location>
        <begin position="323"/>
        <end position="349"/>
    </location>
</feature>
<sequence>MKTGASRPKSEKLQPSTSLSTGPTSQWGFAQNTPPLEELKELGKQRAASGYLNALQQSRAFSAPDCVLAMAEGFGVCAALEHGLQGSLCHPWPNAHQEQKREEARQLLKQSMRQAWSQEALRRGISLARSGKQDQAVRCYNQALEQDSKNAEAWTALGAAHANLGNLSKAVSCFQRALGLVPHHDNASKYLASTNEKIAQQGLSPGTGISPAASAPPHHTSSVSPVPSSRFHLPGLFSAGRGKATQASSHATSNKTGAHADGHGESDNSSTSSSSRSPPPKRPSKRSTPQDPTTSMDLETALQIVASHYKSKSDDERQDSQARKRHNSGKQHKKGKKHSRRREKRRHRC</sequence>
<evidence type="ECO:0008006" key="5">
    <source>
        <dbReference type="Google" id="ProtNLM"/>
    </source>
</evidence>
<dbReference type="SMART" id="SM00028">
    <property type="entry name" value="TPR"/>
    <property type="match status" value="2"/>
</dbReference>
<dbReference type="PROSITE" id="PS50005">
    <property type="entry name" value="TPR"/>
    <property type="match status" value="2"/>
</dbReference>
<accession>A0AAW1S5B1</accession>
<protein>
    <recommendedName>
        <fullName evidence="5">Tetratricopeptide repeat protein</fullName>
    </recommendedName>
</protein>
<feature type="region of interest" description="Disordered" evidence="2">
    <location>
        <begin position="1"/>
        <end position="31"/>
    </location>
</feature>
<evidence type="ECO:0000313" key="4">
    <source>
        <dbReference type="Proteomes" id="UP001438707"/>
    </source>
</evidence>
<keyword evidence="4" id="KW-1185">Reference proteome</keyword>
<dbReference type="SUPFAM" id="SSF48452">
    <property type="entry name" value="TPR-like"/>
    <property type="match status" value="1"/>
</dbReference>
<dbReference type="InterPro" id="IPR019734">
    <property type="entry name" value="TPR_rpt"/>
</dbReference>
<dbReference type="InterPro" id="IPR039190">
    <property type="entry name" value="TTC14"/>
</dbReference>
<dbReference type="Proteomes" id="UP001438707">
    <property type="component" value="Unassembled WGS sequence"/>
</dbReference>
<dbReference type="AlphaFoldDB" id="A0AAW1S5B1"/>
<feature type="compositionally biased region" description="Low complexity" evidence="2">
    <location>
        <begin position="210"/>
        <end position="229"/>
    </location>
</feature>
<feature type="region of interest" description="Disordered" evidence="2">
    <location>
        <begin position="201"/>
        <end position="349"/>
    </location>
</feature>
<proteinExistence type="predicted"/>
<gene>
    <name evidence="3" type="ORF">WJX74_002539</name>
</gene>
<feature type="compositionally biased region" description="Polar residues" evidence="2">
    <location>
        <begin position="245"/>
        <end position="256"/>
    </location>
</feature>
<dbReference type="EMBL" id="JALJOS010000003">
    <property type="protein sequence ID" value="KAK9841246.1"/>
    <property type="molecule type" value="Genomic_DNA"/>
</dbReference>